<reference evidence="2 3" key="1">
    <citation type="submission" date="2019-07" db="EMBL/GenBank/DDBJ databases">
        <title>Genomics analysis of Aphanomyces spp. identifies a new class of oomycete effector associated with host adaptation.</title>
        <authorList>
            <person name="Gaulin E."/>
        </authorList>
    </citation>
    <scope>NUCLEOTIDE SEQUENCE [LARGE SCALE GENOMIC DNA]</scope>
    <source>
        <strain evidence="2 3">ATCC 201684</strain>
    </source>
</reference>
<evidence type="ECO:0000256" key="1">
    <source>
        <dbReference type="SAM" id="MobiDB-lite"/>
    </source>
</evidence>
<keyword evidence="3" id="KW-1185">Reference proteome</keyword>
<sequence>MQDSSMLVDPNSVSIPSLTSTSNIATIHSPVLKNVRGFYQVKNETDLISCMENLNSLFNRAIDMETTPSDESSSAPVKKQTSRPPRRPQTALSPRSAQLQEFTNQADELLSGDPNQLKKLLLTPEMRAAMNETGITKEELASKSIEDFTKEKHRAWQVPREIAQMRLKHYEKSRKNSLALLLQVASDNSQVQERPSTSSGQDYDRELAHEHKLLEAMIKGRLKYEKILEKEAEKIFKKRAKYVVMENGVPLRNAEETYSAQLRQQMNAEKCDLNRAKMERVQKQRELLEETKKQNADARRRYEQSKLEHCKQEKDVLTREKKAIEEKRQKKRQQVIAEAKRSDQERRQNIQSTLDDKAIPPGLEKRRTTQWQSMLRKESKRLMNQEREANVLHIKNVQAFKKAQAAKKIAANYRRIDNLNEVKRAIVDERKRIHKLARIRYNNCKHLSEEIRLTPGPGEYNPPLSVPTSGGGGGAWSPLPNGPTDIQKLHETPGPGAYEDTNSIQHSMKYTGTTFAKSRLLNTLEMQLGPGPGQYISSAKSSTLNKNNGPLFLSSNVPSPFELALRRAAELPAPCDYSPTTHKDVTRSTIDFRRALHTMTTSYLLASKDKEDIMIDTDINAFEHDKTQ</sequence>
<dbReference type="Proteomes" id="UP000481153">
    <property type="component" value="Unassembled WGS sequence"/>
</dbReference>
<feature type="compositionally biased region" description="Basic and acidic residues" evidence="1">
    <location>
        <begin position="338"/>
        <end position="360"/>
    </location>
</feature>
<organism evidence="2 3">
    <name type="scientific">Aphanomyces euteiches</name>
    <dbReference type="NCBI Taxonomy" id="100861"/>
    <lineage>
        <taxon>Eukaryota</taxon>
        <taxon>Sar</taxon>
        <taxon>Stramenopiles</taxon>
        <taxon>Oomycota</taxon>
        <taxon>Saprolegniomycetes</taxon>
        <taxon>Saprolegniales</taxon>
        <taxon>Verrucalvaceae</taxon>
        <taxon>Aphanomyces</taxon>
    </lineage>
</organism>
<feature type="region of interest" description="Disordered" evidence="1">
    <location>
        <begin position="65"/>
        <end position="95"/>
    </location>
</feature>
<gene>
    <name evidence="2" type="ORF">Ae201684_011250</name>
</gene>
<proteinExistence type="predicted"/>
<dbReference type="AlphaFoldDB" id="A0A6G0WVX2"/>
<name>A0A6G0WVX2_9STRA</name>
<evidence type="ECO:0000313" key="3">
    <source>
        <dbReference type="Proteomes" id="UP000481153"/>
    </source>
</evidence>
<protein>
    <submittedName>
        <fullName evidence="2">Uncharacterized protein</fullName>
    </submittedName>
</protein>
<comment type="caution">
    <text evidence="2">The sequence shown here is derived from an EMBL/GenBank/DDBJ whole genome shotgun (WGS) entry which is preliminary data.</text>
</comment>
<dbReference type="EMBL" id="VJMJ01000141">
    <property type="protein sequence ID" value="KAF0731632.1"/>
    <property type="molecule type" value="Genomic_DNA"/>
</dbReference>
<accession>A0A6G0WVX2</accession>
<dbReference type="VEuPathDB" id="FungiDB:AeMF1_002742"/>
<feature type="compositionally biased region" description="Polar residues" evidence="1">
    <location>
        <begin position="66"/>
        <end position="75"/>
    </location>
</feature>
<feature type="region of interest" description="Disordered" evidence="1">
    <location>
        <begin position="324"/>
        <end position="360"/>
    </location>
</feature>
<evidence type="ECO:0000313" key="2">
    <source>
        <dbReference type="EMBL" id="KAF0731632.1"/>
    </source>
</evidence>